<dbReference type="OrthoDB" id="10673356at2759"/>
<gene>
    <name evidence="1" type="ORF">THAOC_17950</name>
</gene>
<dbReference type="AlphaFoldDB" id="K0S9D8"/>
<keyword evidence="2" id="KW-1185">Reference proteome</keyword>
<proteinExistence type="predicted"/>
<protein>
    <submittedName>
        <fullName evidence="1">Uncharacterized protein</fullName>
    </submittedName>
</protein>
<evidence type="ECO:0000313" key="1">
    <source>
        <dbReference type="EMBL" id="EJK61544.1"/>
    </source>
</evidence>
<reference evidence="1 2" key="1">
    <citation type="journal article" date="2012" name="Genome Biol.">
        <title>Genome and low-iron response of an oceanic diatom adapted to chronic iron limitation.</title>
        <authorList>
            <person name="Lommer M."/>
            <person name="Specht M."/>
            <person name="Roy A.S."/>
            <person name="Kraemer L."/>
            <person name="Andreson R."/>
            <person name="Gutowska M.A."/>
            <person name="Wolf J."/>
            <person name="Bergner S.V."/>
            <person name="Schilhabel M.B."/>
            <person name="Klostermeier U.C."/>
            <person name="Beiko R.G."/>
            <person name="Rosenstiel P."/>
            <person name="Hippler M."/>
            <person name="Laroche J."/>
        </authorList>
    </citation>
    <scope>NUCLEOTIDE SEQUENCE [LARGE SCALE GENOMIC DNA]</scope>
    <source>
        <strain evidence="1 2">CCMP1005</strain>
    </source>
</reference>
<name>K0S9D8_THAOC</name>
<sequence>MAAMTRAGNGEETGGGCPAFGCAAAAPSVVGTAGRRIKWHNPWSGRRCEEAGGGFPSAAGACAVLFSLEAIIDRRARDRSPCVRRTQHTSFQGFISLVLLSSMSAVVKAYSTLSMTIAVKKTSPIASLSLPKPNAFISGLKPDVQVLNPIEFGAKVIQSGEGKEATAQLVDGGLGLVGAVLDEGSSSKVQIPGGFDKKSGKPIYRVVKVGPKELADVGLFAAGEAFHVGRRLYVGEDGYRPAPFKLSFPNKKADGVVSPFSFGIRAATSKDGKAALEKLVEGGVKLVKVAFEEGGNVKVTVPTGFTDYRTGKPTFKEVGVGPLELTELGLFTLSELFAVYKKVYYGDAKTQSKQQITFVPERRVGADKRLVSKAKAYYYVNIGGQRVKVNADPARLQ</sequence>
<comment type="caution">
    <text evidence="1">The sequence shown here is derived from an EMBL/GenBank/DDBJ whole genome shotgun (WGS) entry which is preliminary data.</text>
</comment>
<evidence type="ECO:0000313" key="2">
    <source>
        <dbReference type="Proteomes" id="UP000266841"/>
    </source>
</evidence>
<accession>K0S9D8</accession>
<dbReference type="EMBL" id="AGNL01019839">
    <property type="protein sequence ID" value="EJK61544.1"/>
    <property type="molecule type" value="Genomic_DNA"/>
</dbReference>
<organism evidence="1 2">
    <name type="scientific">Thalassiosira oceanica</name>
    <name type="common">Marine diatom</name>
    <dbReference type="NCBI Taxonomy" id="159749"/>
    <lineage>
        <taxon>Eukaryota</taxon>
        <taxon>Sar</taxon>
        <taxon>Stramenopiles</taxon>
        <taxon>Ochrophyta</taxon>
        <taxon>Bacillariophyta</taxon>
        <taxon>Coscinodiscophyceae</taxon>
        <taxon>Thalassiosirophycidae</taxon>
        <taxon>Thalassiosirales</taxon>
        <taxon>Thalassiosiraceae</taxon>
        <taxon>Thalassiosira</taxon>
    </lineage>
</organism>
<dbReference type="Proteomes" id="UP000266841">
    <property type="component" value="Unassembled WGS sequence"/>
</dbReference>